<dbReference type="eggNOG" id="COG2388">
    <property type="taxonomic scope" value="Bacteria"/>
</dbReference>
<gene>
    <name evidence="5" type="ORF">ASS94_03045</name>
    <name evidence="3" type="ORF">M4L89_04930</name>
    <name evidence="4" type="ORF">P1A27_02275</name>
</gene>
<reference evidence="6" key="1">
    <citation type="submission" date="2015-11" db="EMBL/GenBank/DDBJ databases">
        <title>Genomic diversity of Staphylococcus saprophyticus strains from urinary tract infections, animal surfaces, and fermented foods.</title>
        <authorList>
            <person name="Wolfe B.E."/>
        </authorList>
    </citation>
    <scope>NUCLEOTIDE SEQUENCE [LARGE SCALE GENOMIC DNA]</scope>
    <source>
        <strain evidence="6">738_7</strain>
    </source>
</reference>
<evidence type="ECO:0000259" key="1">
    <source>
        <dbReference type="PROSITE" id="PS51186"/>
    </source>
</evidence>
<feature type="domain" description="N-acetyltransferase" evidence="2">
    <location>
        <begin position="3"/>
        <end position="91"/>
    </location>
</feature>
<dbReference type="InterPro" id="IPR016181">
    <property type="entry name" value="Acyl_CoA_acyltransferase"/>
</dbReference>
<dbReference type="KEGG" id="seqo:SE1039_21780"/>
<dbReference type="InterPro" id="IPR045057">
    <property type="entry name" value="Gcn5-rel_NAT"/>
</dbReference>
<reference evidence="5" key="2">
    <citation type="submission" date="2015-11" db="EMBL/GenBank/DDBJ databases">
        <authorList>
            <person name="Wolfe B.E."/>
        </authorList>
    </citation>
    <scope>NUCLEOTIDE SEQUENCE</scope>
    <source>
        <strain evidence="5">738_7</strain>
    </source>
</reference>
<comment type="caution">
    <text evidence="3">The sequence shown here is derived from an EMBL/GenBank/DDBJ whole genome shotgun (WGS) entry which is preliminary data.</text>
</comment>
<dbReference type="CDD" id="cd04301">
    <property type="entry name" value="NAT_SF"/>
    <property type="match status" value="1"/>
</dbReference>
<dbReference type="PROSITE" id="PS51186">
    <property type="entry name" value="GNAT"/>
    <property type="match status" value="1"/>
</dbReference>
<dbReference type="Gene3D" id="3.40.630.30">
    <property type="match status" value="1"/>
</dbReference>
<name>A0A1B1G978_9STAP</name>
<dbReference type="EMBL" id="JAMBQA010000002">
    <property type="protein sequence ID" value="MDG0845559.1"/>
    <property type="molecule type" value="Genomic_DNA"/>
</dbReference>
<dbReference type="PANTHER" id="PTHR31435">
    <property type="entry name" value="PROTEIN NATD1"/>
    <property type="match status" value="1"/>
</dbReference>
<dbReference type="Pfam" id="PF14542">
    <property type="entry name" value="Acetyltransf_CG"/>
    <property type="match status" value="1"/>
</dbReference>
<keyword evidence="7" id="KW-1185">Reference proteome</keyword>
<reference evidence="3" key="3">
    <citation type="submission" date="2022-05" db="EMBL/GenBank/DDBJ databases">
        <title>Comparative genomics of Staphylococcus equorum isolates.</title>
        <authorList>
            <person name="Luelf R.H."/>
        </authorList>
    </citation>
    <scope>NUCLEOTIDE SEQUENCE</scope>
    <source>
        <strain evidence="3">TMW 2.2497</strain>
    </source>
</reference>
<dbReference type="Proteomes" id="UP001152422">
    <property type="component" value="Unassembled WGS sequence"/>
</dbReference>
<dbReference type="GeneID" id="69844967"/>
<evidence type="ECO:0000313" key="3">
    <source>
        <dbReference type="EMBL" id="MDG0845559.1"/>
    </source>
</evidence>
<dbReference type="EMBL" id="JARGCK010000001">
    <property type="protein sequence ID" value="MDK9864791.1"/>
    <property type="molecule type" value="Genomic_DNA"/>
</dbReference>
<evidence type="ECO:0000259" key="2">
    <source>
        <dbReference type="PROSITE" id="PS51729"/>
    </source>
</evidence>
<dbReference type="GO" id="GO:0016747">
    <property type="term" value="F:acyltransferase activity, transferring groups other than amino-acyl groups"/>
    <property type="evidence" value="ECO:0007669"/>
    <property type="project" value="InterPro"/>
</dbReference>
<dbReference type="OrthoDB" id="9793389at2"/>
<evidence type="ECO:0000313" key="5">
    <source>
        <dbReference type="EMBL" id="OEK58449.1"/>
    </source>
</evidence>
<accession>A0A1B1G978</accession>
<evidence type="ECO:0000313" key="6">
    <source>
        <dbReference type="Proteomes" id="UP000095464"/>
    </source>
</evidence>
<dbReference type="InterPro" id="IPR031165">
    <property type="entry name" value="GNAT_YJDJ"/>
</dbReference>
<protein>
    <submittedName>
        <fullName evidence="4 5">Acetyltransferase</fullName>
    </submittedName>
    <submittedName>
        <fullName evidence="3">N-acetyltransferase</fullName>
    </submittedName>
</protein>
<dbReference type="RefSeq" id="WP_002506693.1">
    <property type="nucleotide sequence ID" value="NZ_CP013114.1"/>
</dbReference>
<evidence type="ECO:0000313" key="4">
    <source>
        <dbReference type="EMBL" id="MDK9864791.1"/>
    </source>
</evidence>
<dbReference type="PANTHER" id="PTHR31435:SF10">
    <property type="entry name" value="BSR4717 PROTEIN"/>
    <property type="match status" value="1"/>
</dbReference>
<dbReference type="SUPFAM" id="SSF55729">
    <property type="entry name" value="Acyl-CoA N-acyltransferases (Nat)"/>
    <property type="match status" value="1"/>
</dbReference>
<feature type="domain" description="N-acetyltransferase" evidence="1">
    <location>
        <begin position="1"/>
        <end position="92"/>
    </location>
</feature>
<sequence>MADIKQGTNKFYIGDDENNPQAQITFKQQGDNQIDIDHTGVPEEFGGQGIGSKLVKSVVDYARENNLKVTASCPFAEAVIEKNSDYQDVYVG</sequence>
<organism evidence="3 7">
    <name type="scientific">Staphylococcus equorum</name>
    <dbReference type="NCBI Taxonomy" id="246432"/>
    <lineage>
        <taxon>Bacteria</taxon>
        <taxon>Bacillati</taxon>
        <taxon>Bacillota</taxon>
        <taxon>Bacilli</taxon>
        <taxon>Bacillales</taxon>
        <taxon>Staphylococcaceae</taxon>
        <taxon>Staphylococcus</taxon>
    </lineage>
</organism>
<dbReference type="PROSITE" id="PS51729">
    <property type="entry name" value="GNAT_YJDJ"/>
    <property type="match status" value="1"/>
</dbReference>
<dbReference type="AlphaFoldDB" id="A0A1B1G978"/>
<dbReference type="Proteomes" id="UP000095464">
    <property type="component" value="Unassembled WGS sequence"/>
</dbReference>
<reference evidence="4" key="4">
    <citation type="journal article" date="2023" name="Int. J. Mol. Sci.">
        <title>Antibiotic Resistance/Susceptibility Profiles of Staphylococcus equorum Strains from Cheese, and Genome Analysis for Antibiotic Resistance Genes.</title>
        <authorList>
            <person name="Vazquez L."/>
            <person name="Srednik M.E."/>
            <person name="Rodriguez J."/>
            <person name="Florez A.B."/>
            <person name="Mayo B."/>
        </authorList>
    </citation>
    <scope>NUCLEOTIDE SEQUENCE</scope>
    <source>
        <strain evidence="4">5A3I</strain>
    </source>
</reference>
<reference evidence="4" key="5">
    <citation type="submission" date="2023-03" db="EMBL/GenBank/DDBJ databases">
        <authorList>
            <person name="Vazquez L."/>
            <person name="Rodriguez J."/>
            <person name="Mayo B."/>
            <person name="Florez A.B."/>
        </authorList>
    </citation>
    <scope>NUCLEOTIDE SEQUENCE</scope>
    <source>
        <strain evidence="4">5A3I</strain>
    </source>
</reference>
<dbReference type="Proteomes" id="UP001174037">
    <property type="component" value="Unassembled WGS sequence"/>
</dbReference>
<dbReference type="InterPro" id="IPR000182">
    <property type="entry name" value="GNAT_dom"/>
</dbReference>
<dbReference type="STRING" id="246432.SE1039_21780"/>
<evidence type="ECO:0000313" key="7">
    <source>
        <dbReference type="Proteomes" id="UP001152422"/>
    </source>
</evidence>
<proteinExistence type="predicted"/>
<dbReference type="EMBL" id="LNPX01000010">
    <property type="protein sequence ID" value="OEK58449.1"/>
    <property type="molecule type" value="Genomic_DNA"/>
</dbReference>